<dbReference type="Proteomes" id="UP001283361">
    <property type="component" value="Unassembled WGS sequence"/>
</dbReference>
<comment type="caution">
    <text evidence="1">The sequence shown here is derived from an EMBL/GenBank/DDBJ whole genome shotgun (WGS) entry which is preliminary data.</text>
</comment>
<keyword evidence="2" id="KW-1185">Reference proteome</keyword>
<evidence type="ECO:0000313" key="2">
    <source>
        <dbReference type="Proteomes" id="UP001283361"/>
    </source>
</evidence>
<gene>
    <name evidence="1" type="ORF">RRG08_036361</name>
</gene>
<organism evidence="1 2">
    <name type="scientific">Elysia crispata</name>
    <name type="common">lettuce slug</name>
    <dbReference type="NCBI Taxonomy" id="231223"/>
    <lineage>
        <taxon>Eukaryota</taxon>
        <taxon>Metazoa</taxon>
        <taxon>Spiralia</taxon>
        <taxon>Lophotrochozoa</taxon>
        <taxon>Mollusca</taxon>
        <taxon>Gastropoda</taxon>
        <taxon>Heterobranchia</taxon>
        <taxon>Euthyneura</taxon>
        <taxon>Panpulmonata</taxon>
        <taxon>Sacoglossa</taxon>
        <taxon>Placobranchoidea</taxon>
        <taxon>Plakobranchidae</taxon>
        <taxon>Elysia</taxon>
    </lineage>
</organism>
<dbReference type="AlphaFoldDB" id="A0AAE1DHD1"/>
<evidence type="ECO:0000313" key="1">
    <source>
        <dbReference type="EMBL" id="KAK3770759.1"/>
    </source>
</evidence>
<accession>A0AAE1DHD1</accession>
<proteinExistence type="predicted"/>
<name>A0AAE1DHD1_9GAST</name>
<reference evidence="1" key="1">
    <citation type="journal article" date="2023" name="G3 (Bethesda)">
        <title>A reference genome for the long-term kleptoplast-retaining sea slug Elysia crispata morphotype clarki.</title>
        <authorList>
            <person name="Eastman K.E."/>
            <person name="Pendleton A.L."/>
            <person name="Shaikh M.A."/>
            <person name="Suttiyut T."/>
            <person name="Ogas R."/>
            <person name="Tomko P."/>
            <person name="Gavelis G."/>
            <person name="Widhalm J.R."/>
            <person name="Wisecaver J.H."/>
        </authorList>
    </citation>
    <scope>NUCLEOTIDE SEQUENCE</scope>
    <source>
        <strain evidence="1">ECLA1</strain>
    </source>
</reference>
<protein>
    <submittedName>
        <fullName evidence="1">Uncharacterized protein</fullName>
    </submittedName>
</protein>
<dbReference type="EMBL" id="JAWDGP010003786">
    <property type="protein sequence ID" value="KAK3770759.1"/>
    <property type="molecule type" value="Genomic_DNA"/>
</dbReference>
<sequence>MSKVSTFLRKEGIELDAQAKNPIRSRSRHFCCTCVVLQQTGASPAIPVHVYRADDTTKSVSLKLYRVKGEEWAVLQAVEEAGISQPLSLSITGDTPLWNTKQRERGCCLTPASVKGVSGHSQSCLSVSLTHTTRERMLSDSSVSQGRQWSQPVLSVSVAHTHNGRLKLPGSEHSKHLFTEINCSNSRKQKWPITTTSQKIWFLAICLVAPPPLKLPISIRISFNQQQIQVVMAEDAPLPLANTTVTSG</sequence>